<dbReference type="GO" id="GO:0004674">
    <property type="term" value="F:protein serine/threonine kinase activity"/>
    <property type="evidence" value="ECO:0007669"/>
    <property type="project" value="UniProtKB-KW"/>
</dbReference>
<keyword evidence="1" id="KW-0418">Kinase</keyword>
<comment type="caution">
    <text evidence="3">The sequence shown here is derived from an EMBL/GenBank/DDBJ whole genome shotgun (WGS) entry which is preliminary data.</text>
</comment>
<dbReference type="AlphaFoldDB" id="A0A918X374"/>
<dbReference type="CDD" id="cd16936">
    <property type="entry name" value="HATPase_RsbW-like"/>
    <property type="match status" value="1"/>
</dbReference>
<keyword evidence="1" id="KW-0723">Serine/threonine-protein kinase</keyword>
<reference evidence="3" key="2">
    <citation type="submission" date="2020-09" db="EMBL/GenBank/DDBJ databases">
        <authorList>
            <person name="Sun Q."/>
            <person name="Ohkuma M."/>
        </authorList>
    </citation>
    <scope>NUCLEOTIDE SEQUENCE</scope>
    <source>
        <strain evidence="3">JCM 4637</strain>
    </source>
</reference>
<dbReference type="Pfam" id="PF13581">
    <property type="entry name" value="HATPase_c_2"/>
    <property type="match status" value="1"/>
</dbReference>
<dbReference type="Gene3D" id="3.30.565.10">
    <property type="entry name" value="Histidine kinase-like ATPase, C-terminal domain"/>
    <property type="match status" value="1"/>
</dbReference>
<dbReference type="EMBL" id="BMVC01000013">
    <property type="protein sequence ID" value="GHD07502.1"/>
    <property type="molecule type" value="Genomic_DNA"/>
</dbReference>
<dbReference type="GO" id="GO:0005524">
    <property type="term" value="F:ATP binding"/>
    <property type="evidence" value="ECO:0007669"/>
    <property type="project" value="UniProtKB-KW"/>
</dbReference>
<name>A0A918X374_9ACTN</name>
<evidence type="ECO:0000259" key="2">
    <source>
        <dbReference type="Pfam" id="PF13581"/>
    </source>
</evidence>
<dbReference type="Proteomes" id="UP000638353">
    <property type="component" value="Unassembled WGS sequence"/>
</dbReference>
<protein>
    <submittedName>
        <fullName evidence="3">ATP-binding protein</fullName>
    </submittedName>
</protein>
<reference evidence="3" key="1">
    <citation type="journal article" date="2014" name="Int. J. Syst. Evol. Microbiol.">
        <title>Complete genome sequence of Corynebacterium casei LMG S-19264T (=DSM 44701T), isolated from a smear-ripened cheese.</title>
        <authorList>
            <consortium name="US DOE Joint Genome Institute (JGI-PGF)"/>
            <person name="Walter F."/>
            <person name="Albersmeier A."/>
            <person name="Kalinowski J."/>
            <person name="Ruckert C."/>
        </authorList>
    </citation>
    <scope>NUCLEOTIDE SEQUENCE</scope>
    <source>
        <strain evidence="3">JCM 4637</strain>
    </source>
</reference>
<dbReference type="PANTHER" id="PTHR35526:SF3">
    <property type="entry name" value="ANTI-SIGMA-F FACTOR RSBW"/>
    <property type="match status" value="1"/>
</dbReference>
<gene>
    <name evidence="3" type="ORF">GCM10010334_60110</name>
</gene>
<dbReference type="InterPro" id="IPR050267">
    <property type="entry name" value="Anti-sigma-factor_SerPK"/>
</dbReference>
<evidence type="ECO:0000313" key="3">
    <source>
        <dbReference type="EMBL" id="GHD07502.1"/>
    </source>
</evidence>
<dbReference type="PANTHER" id="PTHR35526">
    <property type="entry name" value="ANTI-SIGMA-F FACTOR RSBW-RELATED"/>
    <property type="match status" value="1"/>
</dbReference>
<dbReference type="InterPro" id="IPR036890">
    <property type="entry name" value="HATPase_C_sf"/>
</dbReference>
<dbReference type="InterPro" id="IPR003594">
    <property type="entry name" value="HATPase_dom"/>
</dbReference>
<keyword evidence="1" id="KW-0808">Transferase</keyword>
<dbReference type="SUPFAM" id="SSF55874">
    <property type="entry name" value="ATPase domain of HSP90 chaperone/DNA topoisomerase II/histidine kinase"/>
    <property type="match status" value="1"/>
</dbReference>
<sequence length="138" mass="15109">MTVTEPVLQEDRLDYTPTARSIPLARRRVARLVREWGRPEAAGDAALLVSELATNALLHGSVQGRLFRVHLTLTAATLRIAVTDARGERLPEARAAADDEKFGRGLVIVSMLAARWDVAQLTVGKEVWCELDLKPTAA</sequence>
<evidence type="ECO:0000256" key="1">
    <source>
        <dbReference type="ARBA" id="ARBA00022527"/>
    </source>
</evidence>
<feature type="domain" description="Histidine kinase/HSP90-like ATPase" evidence="2">
    <location>
        <begin position="17"/>
        <end position="128"/>
    </location>
</feature>
<organism evidence="3 4">
    <name type="scientific">Streptomyces finlayi</name>
    <dbReference type="NCBI Taxonomy" id="67296"/>
    <lineage>
        <taxon>Bacteria</taxon>
        <taxon>Bacillati</taxon>
        <taxon>Actinomycetota</taxon>
        <taxon>Actinomycetes</taxon>
        <taxon>Kitasatosporales</taxon>
        <taxon>Streptomycetaceae</taxon>
        <taxon>Streptomyces</taxon>
    </lineage>
</organism>
<keyword evidence="3" id="KW-0067">ATP-binding</keyword>
<evidence type="ECO:0000313" key="4">
    <source>
        <dbReference type="Proteomes" id="UP000638353"/>
    </source>
</evidence>
<keyword evidence="3" id="KW-0547">Nucleotide-binding</keyword>
<accession>A0A918X374</accession>
<proteinExistence type="predicted"/>